<dbReference type="AlphaFoldDB" id="A0A8H7H7Q8"/>
<dbReference type="EMBL" id="JACYCC010000038">
    <property type="protein sequence ID" value="KAF8678724.1"/>
    <property type="molecule type" value="Genomic_DNA"/>
</dbReference>
<evidence type="ECO:0000313" key="2">
    <source>
        <dbReference type="Proteomes" id="UP000650582"/>
    </source>
</evidence>
<dbReference type="PANTHER" id="PTHR28255">
    <property type="match status" value="1"/>
</dbReference>
<dbReference type="Gene3D" id="3.30.450.150">
    <property type="entry name" value="Haem-degrading domain"/>
    <property type="match status" value="1"/>
</dbReference>
<dbReference type="InterPro" id="IPR038084">
    <property type="entry name" value="PduO/GlcC-like_sf"/>
</dbReference>
<dbReference type="PANTHER" id="PTHR28255:SF1">
    <property type="entry name" value="UPF0303 PROTEIN YBR137W"/>
    <property type="match status" value="1"/>
</dbReference>
<dbReference type="GO" id="GO:0072380">
    <property type="term" value="C:TRC complex"/>
    <property type="evidence" value="ECO:0007669"/>
    <property type="project" value="TreeGrafter"/>
</dbReference>
<dbReference type="Proteomes" id="UP000650582">
    <property type="component" value="Unassembled WGS sequence"/>
</dbReference>
<proteinExistence type="predicted"/>
<evidence type="ECO:0000313" key="1">
    <source>
        <dbReference type="EMBL" id="KAF8678724.1"/>
    </source>
</evidence>
<name>A0A8H7H7Q8_9AGAM</name>
<sequence>MAMIATSSKMSDAEIVQEVFEQASKLDDLTRVDILTRLNQEATLRFPSFTSNDAFQIGSIIRAKFLAKHLPYSAFKAESTISSIASTVSSDEDKLPEWANRGIVVSISTFTGHTLFACTVGAESEVTPDNWVWVEGKRNVVKRFNHSSYYMGRKLAAAGKTQEAANLPFPEYATHGGAFPVWLQNAPSSPVAVIVVSGLPQRDDHMIIVETLREYIPTLSH</sequence>
<comment type="caution">
    <text evidence="1">The sequence shown here is derived from an EMBL/GenBank/DDBJ whole genome shotgun (WGS) entry which is preliminary data.</text>
</comment>
<gene>
    <name evidence="1" type="ORF">RHS04_05076</name>
</gene>
<dbReference type="GO" id="GO:0006620">
    <property type="term" value="P:post-translational protein targeting to endoplasmic reticulum membrane"/>
    <property type="evidence" value="ECO:0007669"/>
    <property type="project" value="TreeGrafter"/>
</dbReference>
<dbReference type="Pfam" id="PF03928">
    <property type="entry name" value="HbpS-like"/>
    <property type="match status" value="1"/>
</dbReference>
<organism evidence="1 2">
    <name type="scientific">Rhizoctonia solani</name>
    <dbReference type="NCBI Taxonomy" id="456999"/>
    <lineage>
        <taxon>Eukaryota</taxon>
        <taxon>Fungi</taxon>
        <taxon>Dikarya</taxon>
        <taxon>Basidiomycota</taxon>
        <taxon>Agaricomycotina</taxon>
        <taxon>Agaricomycetes</taxon>
        <taxon>Cantharellales</taxon>
        <taxon>Ceratobasidiaceae</taxon>
        <taxon>Rhizoctonia</taxon>
    </lineage>
</organism>
<accession>A0A8H7H7Q8</accession>
<dbReference type="InterPro" id="IPR010371">
    <property type="entry name" value="YBR137W-like"/>
</dbReference>
<dbReference type="InterPro" id="IPR005624">
    <property type="entry name" value="PduO/GlcC-like"/>
</dbReference>
<reference evidence="1" key="1">
    <citation type="submission" date="2020-09" db="EMBL/GenBank/DDBJ databases">
        <title>Comparative genome analyses of four rice-infecting Rhizoctonia solani isolates reveal extensive enrichment of homogalacturonan modification genes.</title>
        <authorList>
            <person name="Lee D.-Y."/>
            <person name="Jeon J."/>
            <person name="Kim K.-T."/>
            <person name="Cheong K."/>
            <person name="Song H."/>
            <person name="Choi G."/>
            <person name="Ko J."/>
            <person name="Opiyo S.O."/>
            <person name="Zuo S."/>
            <person name="Madhav S."/>
            <person name="Lee Y.-H."/>
            <person name="Wang G.-L."/>
        </authorList>
    </citation>
    <scope>NUCLEOTIDE SEQUENCE</scope>
    <source>
        <strain evidence="1">AG1-IA YN-7</strain>
    </source>
</reference>
<protein>
    <submittedName>
        <fullName evidence="1">Heme-degrading</fullName>
    </submittedName>
</protein>
<dbReference type="SUPFAM" id="SSF143744">
    <property type="entry name" value="GlcG-like"/>
    <property type="match status" value="1"/>
</dbReference>